<evidence type="ECO:0000313" key="1">
    <source>
        <dbReference type="EMBL" id="AWA44879.1"/>
    </source>
</evidence>
<proteinExistence type="predicted"/>
<accession>A0A678T4J3</accession>
<reference evidence="1" key="1">
    <citation type="submission" date="2018-04" db="EMBL/GenBank/DDBJ databases">
        <title>Comparative Analysis of Homologous Sequences of Saccharum officinarum and Saccharum spontaneum Reveals Independent Polyploidization Events.</title>
        <authorList>
            <person name="Sharma A."/>
            <person name="Song J."/>
            <person name="Lin Q."/>
            <person name="Singh R."/>
            <person name="Ramos N."/>
            <person name="Wang K."/>
            <person name="Zhang J."/>
            <person name="Ming R."/>
            <person name="Yu Q."/>
        </authorList>
    </citation>
    <scope>NUCLEOTIDE SEQUENCE</scope>
</reference>
<organism evidence="1">
    <name type="scientific">Saccharum spontaneum</name>
    <name type="common">Wild sugarcane</name>
    <dbReference type="NCBI Taxonomy" id="62335"/>
    <lineage>
        <taxon>Eukaryota</taxon>
        <taxon>Viridiplantae</taxon>
        <taxon>Streptophyta</taxon>
        <taxon>Embryophyta</taxon>
        <taxon>Tracheophyta</taxon>
        <taxon>Spermatophyta</taxon>
        <taxon>Magnoliopsida</taxon>
        <taxon>Liliopsida</taxon>
        <taxon>Poales</taxon>
        <taxon>Poaceae</taxon>
        <taxon>PACMAD clade</taxon>
        <taxon>Panicoideae</taxon>
        <taxon>Andropogonodae</taxon>
        <taxon>Andropogoneae</taxon>
        <taxon>Saccharinae</taxon>
        <taxon>Saccharum</taxon>
        <taxon>Saccharum officinarum species complex</taxon>
    </lineage>
</organism>
<dbReference type="AlphaFoldDB" id="A0A678T4J3"/>
<sequence length="326" mass="35996">MYRHHRPSQERIVALPSNYELVEDATVVLPVITKSARVGTPSAAFDVVVLGIKSDIAASGPSWLHHVSALLPNITIFKMLGDGQMLWLYLPQMVVVIRDRLRLITILNVLHEFFVSRLEEVVCPFRAETSTIKLWLAWMPNHLERGGPPSEDHFIADLAGLLGPCSPIRKEVATRTIGTEIRQKMLMEQATEGPLVTSSILASLMEVCTPADSLTVTIEDYPLHSTIEVNEEVPSYGGERSDMSSYTPTFTIGYTCRTPTQWPIAHCNVLKDLGVVEKDGKLNEGAIQDNLVGLMELLPPDLLKPLMSLKDCAFGDFVAEASLPLP</sequence>
<protein>
    <submittedName>
        <fullName evidence="1">Uncharacterized protein</fullName>
    </submittedName>
</protein>
<name>A0A678T4J3_SACSP</name>
<dbReference type="EMBL" id="MH182533">
    <property type="protein sequence ID" value="AWA44879.1"/>
    <property type="molecule type" value="Genomic_DNA"/>
</dbReference>
<gene>
    <name evidence="1" type="ORF">SS53D02_000011</name>
</gene>